<dbReference type="VEuPathDB" id="AmoebaDB:FDP41_010753"/>
<accession>A0A6A5C8D8</accession>
<sequence length="423" mass="48772">MSLRNSSFRKLLSSSSSTEANISCASCLASLNLLNYSKRSYTQSLMMRTKPPLPLDDQYHNKLSFRHLQSSASQRFVKQSTTLDMPVVNAPQQTLELLDLENFDSESAASLFGPGSTCLFLNEFYEPAFPVCSLKSHSILPLVDGEKEIVREINFALWDSHTDKMLSMQASYGQQKKAQSIRVVINRKNYMDWIVKTLPVLEERKTVIKNQAAGVESQNIDFIIETMKWQLNEYEQCLLNSEPPTSTSTHEQTGNEPKEVKYEVLFFTVKDDAILKKLIKQLWKQQKEPIDTKDFSSHDLSLRINNHNIVINSSRQDIWEKINDVFIIEEFDGQGHISKYFERHNNITKGEIEHIRSTVHTIMQAYNSKLLRENSCLDLLDLFHGVLYCQSGADRKIRVDTPEEITSARRFYWWAQKIATLNI</sequence>
<evidence type="ECO:0000313" key="2">
    <source>
        <dbReference type="Proteomes" id="UP000444721"/>
    </source>
</evidence>
<dbReference type="EMBL" id="VFQX01000007">
    <property type="protein sequence ID" value="KAF0982774.1"/>
    <property type="molecule type" value="Genomic_DNA"/>
</dbReference>
<proteinExistence type="predicted"/>
<name>A0A6A5C8D8_NAEFO</name>
<protein>
    <submittedName>
        <fullName evidence="1">Uncharacterized protein</fullName>
    </submittedName>
</protein>
<dbReference type="VEuPathDB" id="AmoebaDB:NfTy_014480"/>
<organism evidence="1 2">
    <name type="scientific">Naegleria fowleri</name>
    <name type="common">Brain eating amoeba</name>
    <dbReference type="NCBI Taxonomy" id="5763"/>
    <lineage>
        <taxon>Eukaryota</taxon>
        <taxon>Discoba</taxon>
        <taxon>Heterolobosea</taxon>
        <taxon>Tetramitia</taxon>
        <taxon>Eutetramitia</taxon>
        <taxon>Vahlkampfiidae</taxon>
        <taxon>Naegleria</taxon>
    </lineage>
</organism>
<dbReference type="RefSeq" id="XP_044567487.1">
    <property type="nucleotide sequence ID" value="XM_044701085.1"/>
</dbReference>
<dbReference type="VEuPathDB" id="AmoebaDB:NF0024000"/>
<gene>
    <name evidence="1" type="ORF">FDP41_010753</name>
</gene>
<evidence type="ECO:0000313" key="1">
    <source>
        <dbReference type="EMBL" id="KAF0982774.1"/>
    </source>
</evidence>
<dbReference type="Proteomes" id="UP000444721">
    <property type="component" value="Unassembled WGS sequence"/>
</dbReference>
<keyword evidence="2" id="KW-1185">Reference proteome</keyword>
<reference evidence="1 2" key="1">
    <citation type="journal article" date="2019" name="Sci. Rep.">
        <title>Nanopore sequencing improves the draft genome of the human pathogenic amoeba Naegleria fowleri.</title>
        <authorList>
            <person name="Liechti N."/>
            <person name="Schurch N."/>
            <person name="Bruggmann R."/>
            <person name="Wittwer M."/>
        </authorList>
    </citation>
    <scope>NUCLEOTIDE SEQUENCE [LARGE SCALE GENOMIC DNA]</scope>
    <source>
        <strain evidence="1 2">ATCC 30894</strain>
    </source>
</reference>
<dbReference type="AlphaFoldDB" id="A0A6A5C8D8"/>
<dbReference type="GeneID" id="68117968"/>
<comment type="caution">
    <text evidence="1">The sequence shown here is derived from an EMBL/GenBank/DDBJ whole genome shotgun (WGS) entry which is preliminary data.</text>
</comment>
<dbReference type="OrthoDB" id="10266935at2759"/>